<organism evidence="2 3">
    <name type="scientific">Aspergillus steynii IBT 23096</name>
    <dbReference type="NCBI Taxonomy" id="1392250"/>
    <lineage>
        <taxon>Eukaryota</taxon>
        <taxon>Fungi</taxon>
        <taxon>Dikarya</taxon>
        <taxon>Ascomycota</taxon>
        <taxon>Pezizomycotina</taxon>
        <taxon>Eurotiomycetes</taxon>
        <taxon>Eurotiomycetidae</taxon>
        <taxon>Eurotiales</taxon>
        <taxon>Aspergillaceae</taxon>
        <taxon>Aspergillus</taxon>
        <taxon>Aspergillus subgen. Circumdati</taxon>
    </lineage>
</organism>
<dbReference type="InterPro" id="IPR039535">
    <property type="entry name" value="ASST-like"/>
</dbReference>
<dbReference type="SUPFAM" id="SSF50998">
    <property type="entry name" value="Quinoprotein alcohol dehydrogenase-like"/>
    <property type="match status" value="1"/>
</dbReference>
<dbReference type="EMBL" id="MSFO01000005">
    <property type="protein sequence ID" value="PLB47578.1"/>
    <property type="molecule type" value="Genomic_DNA"/>
</dbReference>
<comment type="caution">
    <text evidence="2">The sequence shown here is derived from an EMBL/GenBank/DDBJ whole genome shotgun (WGS) entry which is preliminary data.</text>
</comment>
<name>A0A2I2G3Y0_9EURO</name>
<feature type="chain" id="PRO_5014115662" description="Arylsulfotransferase" evidence="1">
    <location>
        <begin position="20"/>
        <end position="523"/>
    </location>
</feature>
<dbReference type="PANTHER" id="PTHR35340">
    <property type="entry name" value="PQQ ENZYME REPEAT PROTEIN-RELATED"/>
    <property type="match status" value="1"/>
</dbReference>
<dbReference type="GeneID" id="36554507"/>
<dbReference type="OrthoDB" id="5427350at2759"/>
<dbReference type="InterPro" id="IPR011047">
    <property type="entry name" value="Quinoprotein_ADH-like_sf"/>
</dbReference>
<dbReference type="Proteomes" id="UP000234275">
    <property type="component" value="Unassembled WGS sequence"/>
</dbReference>
<dbReference type="PANTHER" id="PTHR35340:SF5">
    <property type="entry name" value="ASST-DOMAIN-CONTAINING PROTEIN"/>
    <property type="match status" value="1"/>
</dbReference>
<feature type="signal peptide" evidence="1">
    <location>
        <begin position="1"/>
        <end position="19"/>
    </location>
</feature>
<evidence type="ECO:0000256" key="1">
    <source>
        <dbReference type="SAM" id="SignalP"/>
    </source>
</evidence>
<evidence type="ECO:0008006" key="4">
    <source>
        <dbReference type="Google" id="ProtNLM"/>
    </source>
</evidence>
<dbReference type="AlphaFoldDB" id="A0A2I2G3Y0"/>
<evidence type="ECO:0000313" key="3">
    <source>
        <dbReference type="Proteomes" id="UP000234275"/>
    </source>
</evidence>
<reference evidence="2 3" key="1">
    <citation type="submission" date="2016-12" db="EMBL/GenBank/DDBJ databases">
        <title>The genomes of Aspergillus section Nigri reveals drivers in fungal speciation.</title>
        <authorList>
            <consortium name="DOE Joint Genome Institute"/>
            <person name="Vesth T.C."/>
            <person name="Nybo J."/>
            <person name="Theobald S."/>
            <person name="Brandl J."/>
            <person name="Frisvad J.C."/>
            <person name="Nielsen K.F."/>
            <person name="Lyhne E.K."/>
            <person name="Kogle M.E."/>
            <person name="Kuo A."/>
            <person name="Riley R."/>
            <person name="Clum A."/>
            <person name="Nolan M."/>
            <person name="Lipzen A."/>
            <person name="Salamov A."/>
            <person name="Henrissat B."/>
            <person name="Wiebenga A."/>
            <person name="De Vries R.P."/>
            <person name="Grigoriev I.V."/>
            <person name="Mortensen U.H."/>
            <person name="Andersen M.R."/>
            <person name="Baker S.E."/>
        </authorList>
    </citation>
    <scope>NUCLEOTIDE SEQUENCE [LARGE SCALE GENOMIC DNA]</scope>
    <source>
        <strain evidence="2 3">IBT 23096</strain>
    </source>
</reference>
<dbReference type="VEuPathDB" id="FungiDB:P170DRAFT_409761"/>
<keyword evidence="1" id="KW-0732">Signal</keyword>
<keyword evidence="3" id="KW-1185">Reference proteome</keyword>
<accession>A0A2I2G3Y0</accession>
<gene>
    <name evidence="2" type="ORF">P170DRAFT_409761</name>
</gene>
<protein>
    <recommendedName>
        <fullName evidence="4">Arylsulfotransferase</fullName>
    </recommendedName>
</protein>
<dbReference type="RefSeq" id="XP_024702880.1">
    <property type="nucleotide sequence ID" value="XM_024846808.1"/>
</dbReference>
<dbReference type="STRING" id="1392250.A0A2I2G3Y0"/>
<sequence length="523" mass="58140">MASQSVLYLLLALFTLVTTDVAPLTDFVAYQGGQYGLRPNQTYHTSNVTSPIFLVNTWERDLVDNASHVFLGYAPDPETGAVMIFSADDLSLVWFEELSREKVNTPRIARFRENDYLLYWIGEQVRGHGDGKWLMLNSSYDVVYTITTGGLAVGADIHECRLTDEETALITAYNPIPFDLSGVGGTNNDTLLDSVFQEVDVVTGRVLFTWNAIDHFSIEDSCAPYEKEPIGWDWCHINSIQKTHDRNYVVSFSVCSLIVHINGTDGNPIWVMGGKKNQFTDSGTGKAPDFAFQHHALFHDMELQHLTMFDNHVPTTSYPCVLDCSAARFFTVDYATMSISSGRQLPHPKGLRSRTMGSAELLDGGNMLVGWGFNAALTEHTTDGRVAWDVQFGVLGSTLGSYRVYKMNWKGYPTTDPSIVVRRQSASSSEILYVSWNGATEVRRWILLACSSVNPLNQVAMVNAVPRAGFETAILVDSPARYVRAVGLDGQGDVLGMSAVWDRESGTVVKIKSHWPFRRLVVR</sequence>
<evidence type="ECO:0000313" key="2">
    <source>
        <dbReference type="EMBL" id="PLB47578.1"/>
    </source>
</evidence>
<dbReference type="InterPro" id="IPR053143">
    <property type="entry name" value="Arylsulfate_ST"/>
</dbReference>
<dbReference type="Pfam" id="PF14269">
    <property type="entry name" value="Arylsulfotran_2"/>
    <property type="match status" value="1"/>
</dbReference>
<proteinExistence type="predicted"/>